<accession>A0A1T4XIZ2</accession>
<keyword evidence="1" id="KW-0472">Membrane</keyword>
<evidence type="ECO:0000313" key="2">
    <source>
        <dbReference type="EMBL" id="SKA89383.1"/>
    </source>
</evidence>
<feature type="transmembrane region" description="Helical" evidence="1">
    <location>
        <begin position="43"/>
        <end position="60"/>
    </location>
</feature>
<reference evidence="2 3" key="1">
    <citation type="submission" date="2017-02" db="EMBL/GenBank/DDBJ databases">
        <authorList>
            <person name="Peterson S.W."/>
        </authorList>
    </citation>
    <scope>NUCLEOTIDE SEQUENCE [LARGE SCALE GENOMIC DNA]</scope>
    <source>
        <strain evidence="2 3">DSM 16080</strain>
    </source>
</reference>
<gene>
    <name evidence="2" type="ORF">SAMN02745704_02130</name>
</gene>
<dbReference type="AlphaFoldDB" id="A0A1T4XIZ2"/>
<protein>
    <submittedName>
        <fullName evidence="2">Uncharacterized protein</fullName>
    </submittedName>
</protein>
<evidence type="ECO:0000313" key="3">
    <source>
        <dbReference type="Proteomes" id="UP000190027"/>
    </source>
</evidence>
<keyword evidence="1" id="KW-1133">Transmembrane helix</keyword>
<name>A0A1T4XIZ2_9BACT</name>
<dbReference type="RefSeq" id="WP_078717685.1">
    <property type="nucleotide sequence ID" value="NZ_FUYC01000011.1"/>
</dbReference>
<keyword evidence="3" id="KW-1185">Reference proteome</keyword>
<organism evidence="2 3">
    <name type="scientific">Paucidesulfovibrio gracilis DSM 16080</name>
    <dbReference type="NCBI Taxonomy" id="1121449"/>
    <lineage>
        <taxon>Bacteria</taxon>
        <taxon>Pseudomonadati</taxon>
        <taxon>Thermodesulfobacteriota</taxon>
        <taxon>Desulfovibrionia</taxon>
        <taxon>Desulfovibrionales</taxon>
        <taxon>Desulfovibrionaceae</taxon>
        <taxon>Paucidesulfovibrio</taxon>
    </lineage>
</organism>
<dbReference type="Proteomes" id="UP000190027">
    <property type="component" value="Unassembled WGS sequence"/>
</dbReference>
<sequence>MQNNVRHFIGYLLTMEPSDQTPWPAMPSFSGARARRGAELFKTAFWMGMAVLFSVGISQLR</sequence>
<proteinExistence type="predicted"/>
<dbReference type="EMBL" id="FUYC01000011">
    <property type="protein sequence ID" value="SKA89383.1"/>
    <property type="molecule type" value="Genomic_DNA"/>
</dbReference>
<evidence type="ECO:0000256" key="1">
    <source>
        <dbReference type="SAM" id="Phobius"/>
    </source>
</evidence>
<keyword evidence="1" id="KW-0812">Transmembrane</keyword>